<dbReference type="CDD" id="cd06170">
    <property type="entry name" value="LuxR_C_like"/>
    <property type="match status" value="1"/>
</dbReference>
<reference evidence="5" key="1">
    <citation type="journal article" date="2014" name="Int. J. Syst. Evol. Microbiol.">
        <title>Complete genome sequence of Corynebacterium casei LMG S-19264T (=DSM 44701T), isolated from a smear-ripened cheese.</title>
        <authorList>
            <consortium name="US DOE Joint Genome Institute (JGI-PGF)"/>
            <person name="Walter F."/>
            <person name="Albersmeier A."/>
            <person name="Kalinowski J."/>
            <person name="Ruckert C."/>
        </authorList>
    </citation>
    <scope>NUCLEOTIDE SEQUENCE</scope>
    <source>
        <strain evidence="5">JCM 19831</strain>
    </source>
</reference>
<dbReference type="PRINTS" id="PR00038">
    <property type="entry name" value="HTHLUXR"/>
</dbReference>
<dbReference type="InterPro" id="IPR041664">
    <property type="entry name" value="AAA_16"/>
</dbReference>
<dbReference type="GO" id="GO:0004016">
    <property type="term" value="F:adenylate cyclase activity"/>
    <property type="evidence" value="ECO:0007669"/>
    <property type="project" value="TreeGrafter"/>
</dbReference>
<dbReference type="PANTHER" id="PTHR16305:SF35">
    <property type="entry name" value="TRANSCRIPTIONAL ACTIVATOR DOMAIN"/>
    <property type="match status" value="1"/>
</dbReference>
<dbReference type="GO" id="GO:0005524">
    <property type="term" value="F:ATP binding"/>
    <property type="evidence" value="ECO:0007669"/>
    <property type="project" value="UniProtKB-KW"/>
</dbReference>
<organism evidence="5 6">
    <name type="scientific">Dactylosporangium sucinum</name>
    <dbReference type="NCBI Taxonomy" id="1424081"/>
    <lineage>
        <taxon>Bacteria</taxon>
        <taxon>Bacillati</taxon>
        <taxon>Actinomycetota</taxon>
        <taxon>Actinomycetes</taxon>
        <taxon>Micromonosporales</taxon>
        <taxon>Micromonosporaceae</taxon>
        <taxon>Dactylosporangium</taxon>
    </lineage>
</organism>
<protein>
    <recommendedName>
        <fullName evidence="4">HTH luxR-type domain-containing protein</fullName>
    </recommendedName>
</protein>
<evidence type="ECO:0000256" key="3">
    <source>
        <dbReference type="SAM" id="MobiDB-lite"/>
    </source>
</evidence>
<dbReference type="InterPro" id="IPR016032">
    <property type="entry name" value="Sig_transdc_resp-reg_C-effctor"/>
</dbReference>
<dbReference type="SMART" id="SM00382">
    <property type="entry name" value="AAA"/>
    <property type="match status" value="1"/>
</dbReference>
<proteinExistence type="predicted"/>
<dbReference type="PROSITE" id="PS00622">
    <property type="entry name" value="HTH_LUXR_1"/>
    <property type="match status" value="1"/>
</dbReference>
<dbReference type="InterPro" id="IPR036388">
    <property type="entry name" value="WH-like_DNA-bd_sf"/>
</dbReference>
<accession>A0A917U7Y9</accession>
<dbReference type="Gene3D" id="3.40.50.300">
    <property type="entry name" value="P-loop containing nucleotide triphosphate hydrolases"/>
    <property type="match status" value="1"/>
</dbReference>
<gene>
    <name evidence="5" type="ORF">GCM10007977_078310</name>
</gene>
<evidence type="ECO:0000256" key="2">
    <source>
        <dbReference type="ARBA" id="ARBA00022840"/>
    </source>
</evidence>
<reference evidence="5" key="2">
    <citation type="submission" date="2020-09" db="EMBL/GenBank/DDBJ databases">
        <authorList>
            <person name="Sun Q."/>
            <person name="Ohkuma M."/>
        </authorList>
    </citation>
    <scope>NUCLEOTIDE SEQUENCE</scope>
    <source>
        <strain evidence="5">JCM 19831</strain>
    </source>
</reference>
<sequence>MVTGMPPAPFVGRASALAEITGAWRAARPRVVLVTGEAGSGKSRLVAEVIDRIDAPVVLAGAARTLGAAPHDWLASVLGRHPLSSAVVDAAVLAQLTQRAPEGAPPRLAPAAMLRAAVDVVRALLGGHHGVLVVEDLHDLDPASLTLVGELAATALPALLLVTSRPPAAAAAARTLRKLGGAPAVLRVDLRPFDARETAELIEGYRGTPPPPDTVRAALHRTGGNPFWLTELLTAGALTQRSLPAHVTGLLVEPLTGEPPLVGTVARAAALLGDPVESDVLAHVCATDVDPALRRLLDLGMLVIAPEAAPAGPLRFRHPLLREAFAHTALPAERARVHARALKLALELGDAPARARHAAALGRAEESRAAAVEGVRTLVAAGRPAAAVDLAETVLSLPGVADAGLLRAAAEAAYVAGRFTTAADLAAEWLSHSVGRPTDGNGHSVGRPTDGNGHSVGRPTDGNGHSVGRPTEHGEGRSDEAADAHRLLAAARRALGDHDGQRRSLDRAAAVGRSPASVARQLAAEAELALDTEGAGAALPLAEAALAAAERAGIGIAPAAVTLGAALARRGVHERGAALLRAARQLAEHEHEHEHERERERDHDPVTRGRAIHELLAVTLPRLDETTARRRCDEAVAQLARYGLEFCVGRTVRLAAEVALRAGDPARAEALVWSRLPIETDAGERVALAALAGPAVPGELTAREVEVLGCLAAGMTNQQVASSLGISIRTVAVHVSNLLRKTGATSRTEAALWAVRHRVGPVA</sequence>
<dbReference type="PANTHER" id="PTHR16305">
    <property type="entry name" value="TESTICULAR SOLUBLE ADENYLYL CYCLASE"/>
    <property type="match status" value="1"/>
</dbReference>
<dbReference type="SUPFAM" id="SSF46894">
    <property type="entry name" value="C-terminal effector domain of the bipartite response regulators"/>
    <property type="match status" value="1"/>
</dbReference>
<dbReference type="Pfam" id="PF13191">
    <property type="entry name" value="AAA_16"/>
    <property type="match status" value="1"/>
</dbReference>
<dbReference type="InterPro" id="IPR027417">
    <property type="entry name" value="P-loop_NTPase"/>
</dbReference>
<keyword evidence="2" id="KW-0067">ATP-binding</keyword>
<feature type="region of interest" description="Disordered" evidence="3">
    <location>
        <begin position="586"/>
        <end position="605"/>
    </location>
</feature>
<dbReference type="PROSITE" id="PS50043">
    <property type="entry name" value="HTH_LUXR_2"/>
    <property type="match status" value="1"/>
</dbReference>
<dbReference type="GO" id="GO:0005737">
    <property type="term" value="C:cytoplasm"/>
    <property type="evidence" value="ECO:0007669"/>
    <property type="project" value="TreeGrafter"/>
</dbReference>
<dbReference type="SUPFAM" id="SSF52540">
    <property type="entry name" value="P-loop containing nucleoside triphosphate hydrolases"/>
    <property type="match status" value="1"/>
</dbReference>
<dbReference type="EMBL" id="BMPI01000051">
    <property type="protein sequence ID" value="GGM65164.1"/>
    <property type="molecule type" value="Genomic_DNA"/>
</dbReference>
<evidence type="ECO:0000313" key="5">
    <source>
        <dbReference type="EMBL" id="GGM65164.1"/>
    </source>
</evidence>
<dbReference type="GO" id="GO:0003677">
    <property type="term" value="F:DNA binding"/>
    <property type="evidence" value="ECO:0007669"/>
    <property type="project" value="InterPro"/>
</dbReference>
<dbReference type="InterPro" id="IPR000792">
    <property type="entry name" value="Tscrpt_reg_LuxR_C"/>
</dbReference>
<dbReference type="Proteomes" id="UP000642070">
    <property type="component" value="Unassembled WGS sequence"/>
</dbReference>
<feature type="region of interest" description="Disordered" evidence="3">
    <location>
        <begin position="435"/>
        <end position="481"/>
    </location>
</feature>
<name>A0A917U7Y9_9ACTN</name>
<dbReference type="SMART" id="SM00421">
    <property type="entry name" value="HTH_LUXR"/>
    <property type="match status" value="1"/>
</dbReference>
<dbReference type="GO" id="GO:0006355">
    <property type="term" value="P:regulation of DNA-templated transcription"/>
    <property type="evidence" value="ECO:0007669"/>
    <property type="project" value="InterPro"/>
</dbReference>
<feature type="compositionally biased region" description="Basic and acidic residues" evidence="3">
    <location>
        <begin position="470"/>
        <end position="481"/>
    </location>
</feature>
<dbReference type="InterPro" id="IPR003593">
    <property type="entry name" value="AAA+_ATPase"/>
</dbReference>
<feature type="domain" description="HTH luxR-type" evidence="4">
    <location>
        <begin position="693"/>
        <end position="758"/>
    </location>
</feature>
<comment type="caution">
    <text evidence="5">The sequence shown here is derived from an EMBL/GenBank/DDBJ whole genome shotgun (WGS) entry which is preliminary data.</text>
</comment>
<dbReference type="Gene3D" id="1.10.10.10">
    <property type="entry name" value="Winged helix-like DNA-binding domain superfamily/Winged helix DNA-binding domain"/>
    <property type="match status" value="1"/>
</dbReference>
<keyword evidence="6" id="KW-1185">Reference proteome</keyword>
<evidence type="ECO:0000259" key="4">
    <source>
        <dbReference type="PROSITE" id="PS50043"/>
    </source>
</evidence>
<keyword evidence="1" id="KW-0547">Nucleotide-binding</keyword>
<dbReference type="Pfam" id="PF00196">
    <property type="entry name" value="GerE"/>
    <property type="match status" value="1"/>
</dbReference>
<evidence type="ECO:0000313" key="6">
    <source>
        <dbReference type="Proteomes" id="UP000642070"/>
    </source>
</evidence>
<dbReference type="AlphaFoldDB" id="A0A917U7Y9"/>
<evidence type="ECO:0000256" key="1">
    <source>
        <dbReference type="ARBA" id="ARBA00022741"/>
    </source>
</evidence>